<dbReference type="Gene3D" id="1.10.246.130">
    <property type="match status" value="1"/>
</dbReference>
<protein>
    <submittedName>
        <fullName evidence="1">Gamma-glutamyltransferase family protein</fullName>
    </submittedName>
</protein>
<accession>A0A545TX96</accession>
<organism evidence="1 2">
    <name type="scientific">Denitrobaculum tricleocarpae</name>
    <dbReference type="NCBI Taxonomy" id="2591009"/>
    <lineage>
        <taxon>Bacteria</taxon>
        <taxon>Pseudomonadati</taxon>
        <taxon>Pseudomonadota</taxon>
        <taxon>Alphaproteobacteria</taxon>
        <taxon>Rhodospirillales</taxon>
        <taxon>Rhodospirillaceae</taxon>
        <taxon>Denitrobaculum</taxon>
    </lineage>
</organism>
<dbReference type="EMBL" id="VHSH01000002">
    <property type="protein sequence ID" value="TQV81853.1"/>
    <property type="molecule type" value="Genomic_DNA"/>
</dbReference>
<dbReference type="Proteomes" id="UP000315252">
    <property type="component" value="Unassembled WGS sequence"/>
</dbReference>
<dbReference type="Gene3D" id="3.60.20.40">
    <property type="match status" value="1"/>
</dbReference>
<comment type="caution">
    <text evidence="1">The sequence shown here is derived from an EMBL/GenBank/DDBJ whole genome shotgun (WGS) entry which is preliminary data.</text>
</comment>
<dbReference type="GO" id="GO:0016740">
    <property type="term" value="F:transferase activity"/>
    <property type="evidence" value="ECO:0007669"/>
    <property type="project" value="UniProtKB-KW"/>
</dbReference>
<proteinExistence type="predicted"/>
<dbReference type="RefSeq" id="WP_142895484.1">
    <property type="nucleotide sequence ID" value="NZ_ML660053.1"/>
</dbReference>
<dbReference type="InterPro" id="IPR029055">
    <property type="entry name" value="Ntn_hydrolases_N"/>
</dbReference>
<dbReference type="InterPro" id="IPR043137">
    <property type="entry name" value="GGT_ssub_C"/>
</dbReference>
<dbReference type="OrthoDB" id="9781342at2"/>
<keyword evidence="1" id="KW-0808">Transferase</keyword>
<dbReference type="SUPFAM" id="SSF56235">
    <property type="entry name" value="N-terminal nucleophile aminohydrolases (Ntn hydrolases)"/>
    <property type="match status" value="1"/>
</dbReference>
<dbReference type="Pfam" id="PF01019">
    <property type="entry name" value="G_glu_transpept"/>
    <property type="match status" value="1"/>
</dbReference>
<dbReference type="PRINTS" id="PR01210">
    <property type="entry name" value="GGTRANSPTASE"/>
</dbReference>
<keyword evidence="2" id="KW-1185">Reference proteome</keyword>
<gene>
    <name evidence="1" type="ORF">FKG95_06330</name>
</gene>
<dbReference type="PANTHER" id="PTHR43881:SF1">
    <property type="entry name" value="GAMMA-GLUTAMYLTRANSPEPTIDASE (AFU_ORTHOLOGUE AFUA_4G13580)"/>
    <property type="match status" value="1"/>
</dbReference>
<dbReference type="PANTHER" id="PTHR43881">
    <property type="entry name" value="GAMMA-GLUTAMYLTRANSPEPTIDASE (AFU_ORTHOLOGUE AFUA_4G13580)"/>
    <property type="match status" value="1"/>
</dbReference>
<evidence type="ECO:0000313" key="1">
    <source>
        <dbReference type="EMBL" id="TQV81853.1"/>
    </source>
</evidence>
<dbReference type="AlphaFoldDB" id="A0A545TX96"/>
<reference evidence="1 2" key="1">
    <citation type="submission" date="2019-06" db="EMBL/GenBank/DDBJ databases">
        <title>Whole genome sequence for Rhodospirillaceae sp. R148.</title>
        <authorList>
            <person name="Wang G."/>
        </authorList>
    </citation>
    <scope>NUCLEOTIDE SEQUENCE [LARGE SCALE GENOMIC DNA]</scope>
    <source>
        <strain evidence="1 2">R148</strain>
    </source>
</reference>
<name>A0A545TX96_9PROT</name>
<dbReference type="InterPro" id="IPR052896">
    <property type="entry name" value="GGT-like_enzyme"/>
</dbReference>
<sequence length="597" mass="64116">MSTFTTRPEIRGSFGVATSTHWIASSVGFGILEKDGNAFDAAVAMGFVLQIVEPHLCGPAGDAQMIFHSAKTGKVEVLCGQGTAPAGATIEAYRAQGLDLIPGSGLLATVIPGAFDAWMVMLRDHGTISLRAALEPAIYYAEQGHPILERAVDTIAGLGDFFKEEWPTSYETWLPGGQVPKAGKLFRNPALAATWKRIVEEAESKSGREAQIDAARDAFYRGFVAEAMDSYLRTAEVMDASGEKHGGVLTGADMAGWQASYDTPLTLDYQDWTVAKANAWTQGPVLLQSLALLKGFDISSMDPVGADFVHLVVEAMKLAYADREAYYGDPDFVKVPMAHLLSDAYNDERRKLIGARASTEQRPGIVPGFEEQVRLGLETQSAISVSGTGVGAGEPTMAHLSDRKGDTVHIDVIDRHGNMVSATPSGGWLQSSPVIPGLGFALNSRAQMFWLTPGLPSSLAPGKRPRTTLTPSLALHKGQPSLAFGTPGGDQQDQWQLTFFLRHVHHGLNLQECIDAPLFHTMHFPSSFYPRAAAPGHIMVEENIGAEVLADLEARGHTITAAPEWSVGRLTAAKKDDDGLLRAAATPRLMQAYAIGR</sequence>
<evidence type="ECO:0000313" key="2">
    <source>
        <dbReference type="Proteomes" id="UP000315252"/>
    </source>
</evidence>
<dbReference type="InterPro" id="IPR043138">
    <property type="entry name" value="GGT_lsub"/>
</dbReference>